<dbReference type="Gene3D" id="3.90.25.10">
    <property type="entry name" value="UDP-galactose 4-epimerase, domain 1"/>
    <property type="match status" value="1"/>
</dbReference>
<dbReference type="CDD" id="cd05251">
    <property type="entry name" value="NmrA_like_SDR_a"/>
    <property type="match status" value="1"/>
</dbReference>
<feature type="domain" description="NmrA-like" evidence="3">
    <location>
        <begin position="4"/>
        <end position="305"/>
    </location>
</feature>
<dbReference type="SUPFAM" id="SSF51735">
    <property type="entry name" value="NAD(P)-binding Rossmann-fold domains"/>
    <property type="match status" value="1"/>
</dbReference>
<accession>A0A1I2AZY2</accession>
<sequence length="316" mass="34478">MSQQKIIAVVGATGAQGGGLVQAILADPSGDYAVRALTRDTTSPRAQELVKLGAEVVQADNYDEESLVEAFTGAYGAFLVTNFWAHMSADRELEEAANLASAAKRAGLQHVVWSTLEDTRDHIPVDDDRMPTLQEKYKVPHFDAKAEADRLFTEAGVPTTFLRTTFYWENLANGWGATRDADGVLTLSLPMGASKLAGIAVEDIGKTAYALFKAGPAEYAGRFVHIAGEHLTGEQIAAGLSRATGERVVYRPLTHDAYRDLGFPGADEAGNMLQYYTEFEDYFTGVRDLTEVRRLNPELQTFDTWLDANGHTLPTK</sequence>
<dbReference type="InterPro" id="IPR051164">
    <property type="entry name" value="NmrA-like_oxidored"/>
</dbReference>
<evidence type="ECO:0000256" key="2">
    <source>
        <dbReference type="ARBA" id="ARBA00022857"/>
    </source>
</evidence>
<evidence type="ECO:0000259" key="3">
    <source>
        <dbReference type="Pfam" id="PF05368"/>
    </source>
</evidence>
<keyword evidence="2" id="KW-0521">NADP</keyword>
<keyword evidence="5" id="KW-1185">Reference proteome</keyword>
<dbReference type="PANTHER" id="PTHR42748">
    <property type="entry name" value="NITROGEN METABOLITE REPRESSION PROTEIN NMRA FAMILY MEMBER"/>
    <property type="match status" value="1"/>
</dbReference>
<dbReference type="Gene3D" id="3.40.50.720">
    <property type="entry name" value="NAD(P)-binding Rossmann-like Domain"/>
    <property type="match status" value="1"/>
</dbReference>
<reference evidence="4 5" key="1">
    <citation type="submission" date="2016-10" db="EMBL/GenBank/DDBJ databases">
        <authorList>
            <person name="de Groot N.N."/>
        </authorList>
    </citation>
    <scope>NUCLEOTIDE SEQUENCE [LARGE SCALE GENOMIC DNA]</scope>
    <source>
        <strain evidence="4 5">DSM 43019</strain>
    </source>
</reference>
<dbReference type="AlphaFoldDB" id="A0A1I2AZY2"/>
<dbReference type="RefSeq" id="WP_093610029.1">
    <property type="nucleotide sequence ID" value="NZ_BOMT01000015.1"/>
</dbReference>
<dbReference type="EMBL" id="FONV01000002">
    <property type="protein sequence ID" value="SFE49495.1"/>
    <property type="molecule type" value="Genomic_DNA"/>
</dbReference>
<dbReference type="STRING" id="35752.SAMN05421541_10237"/>
<protein>
    <submittedName>
        <fullName evidence="4">Uncharacterized conserved protein YbjT, contains NAD(P)-binding and DUF2867 domains</fullName>
    </submittedName>
</protein>
<dbReference type="PANTHER" id="PTHR42748:SF7">
    <property type="entry name" value="NMRA LIKE REDOX SENSOR 1-RELATED"/>
    <property type="match status" value="1"/>
</dbReference>
<proteinExistence type="inferred from homology"/>
<comment type="similarity">
    <text evidence="1">Belongs to the NmrA-type oxidoreductase family.</text>
</comment>
<dbReference type="OrthoDB" id="4115876at2"/>
<dbReference type="InterPro" id="IPR008030">
    <property type="entry name" value="NmrA-like"/>
</dbReference>
<evidence type="ECO:0000256" key="1">
    <source>
        <dbReference type="ARBA" id="ARBA00006328"/>
    </source>
</evidence>
<organism evidence="4 5">
    <name type="scientific">Actinoplanes philippinensis</name>
    <dbReference type="NCBI Taxonomy" id="35752"/>
    <lineage>
        <taxon>Bacteria</taxon>
        <taxon>Bacillati</taxon>
        <taxon>Actinomycetota</taxon>
        <taxon>Actinomycetes</taxon>
        <taxon>Micromonosporales</taxon>
        <taxon>Micromonosporaceae</taxon>
        <taxon>Actinoplanes</taxon>
    </lineage>
</organism>
<name>A0A1I2AZY2_9ACTN</name>
<gene>
    <name evidence="4" type="ORF">SAMN05421541_10237</name>
</gene>
<dbReference type="InterPro" id="IPR036291">
    <property type="entry name" value="NAD(P)-bd_dom_sf"/>
</dbReference>
<dbReference type="Pfam" id="PF05368">
    <property type="entry name" value="NmrA"/>
    <property type="match status" value="1"/>
</dbReference>
<evidence type="ECO:0000313" key="5">
    <source>
        <dbReference type="Proteomes" id="UP000199645"/>
    </source>
</evidence>
<evidence type="ECO:0000313" key="4">
    <source>
        <dbReference type="EMBL" id="SFE49495.1"/>
    </source>
</evidence>
<dbReference type="Proteomes" id="UP000199645">
    <property type="component" value="Unassembled WGS sequence"/>
</dbReference>